<gene>
    <name evidence="2" type="ORF">A0J61_05487</name>
</gene>
<keyword evidence="1" id="KW-0472">Membrane</keyword>
<keyword evidence="1" id="KW-0812">Transmembrane</keyword>
<evidence type="ECO:0000256" key="1">
    <source>
        <dbReference type="SAM" id="Phobius"/>
    </source>
</evidence>
<sequence length="155" mass="17827">MNALRKYGGLGIIGITTQQVILFFRWLHLFLYPDANRRPIHSYVTFHCLQLFKSDNLLVPLLFSTTQPPSFRLLTSNTINMICQTMGRIPRNSYTYMRSSIDSLLLPLFAIIHPSSSFVLSKKLKYSPVSTIYAYHLHGHFLSPFPEIDLPLPLL</sequence>
<feature type="transmembrane region" description="Helical" evidence="1">
    <location>
        <begin position="7"/>
        <end position="27"/>
    </location>
</feature>
<keyword evidence="3" id="KW-1185">Reference proteome</keyword>
<reference evidence="2 3" key="1">
    <citation type="submission" date="2016-03" db="EMBL/GenBank/DDBJ databases">
        <title>Choanephora cucurbitarum.</title>
        <authorList>
            <person name="Min B."/>
            <person name="Park H."/>
            <person name="Park J.-H."/>
            <person name="Shin H.-D."/>
            <person name="Choi I.-G."/>
        </authorList>
    </citation>
    <scope>NUCLEOTIDE SEQUENCE [LARGE SCALE GENOMIC DNA]</scope>
    <source>
        <strain evidence="2 3">KUS-F28377</strain>
    </source>
</reference>
<organism evidence="2 3">
    <name type="scientific">Choanephora cucurbitarum</name>
    <dbReference type="NCBI Taxonomy" id="101091"/>
    <lineage>
        <taxon>Eukaryota</taxon>
        <taxon>Fungi</taxon>
        <taxon>Fungi incertae sedis</taxon>
        <taxon>Mucoromycota</taxon>
        <taxon>Mucoromycotina</taxon>
        <taxon>Mucoromycetes</taxon>
        <taxon>Mucorales</taxon>
        <taxon>Mucorineae</taxon>
        <taxon>Choanephoraceae</taxon>
        <taxon>Choanephoroideae</taxon>
        <taxon>Choanephora</taxon>
    </lineage>
</organism>
<dbReference type="OrthoDB" id="2273311at2759"/>
<keyword evidence="1" id="KW-1133">Transmembrane helix</keyword>
<name>A0A1C7NBV6_9FUNG</name>
<proteinExistence type="predicted"/>
<accession>A0A1C7NBV6</accession>
<comment type="caution">
    <text evidence="2">The sequence shown here is derived from an EMBL/GenBank/DDBJ whole genome shotgun (WGS) entry which is preliminary data.</text>
</comment>
<evidence type="ECO:0000313" key="2">
    <source>
        <dbReference type="EMBL" id="OBZ86468.1"/>
    </source>
</evidence>
<dbReference type="EMBL" id="LUGH01000297">
    <property type="protein sequence ID" value="OBZ86468.1"/>
    <property type="molecule type" value="Genomic_DNA"/>
</dbReference>
<dbReference type="Proteomes" id="UP000093000">
    <property type="component" value="Unassembled WGS sequence"/>
</dbReference>
<dbReference type="AlphaFoldDB" id="A0A1C7NBV6"/>
<dbReference type="InParanoid" id="A0A1C7NBV6"/>
<protein>
    <submittedName>
        <fullName evidence="2">Uncharacterized protein</fullName>
    </submittedName>
</protein>
<evidence type="ECO:0000313" key="3">
    <source>
        <dbReference type="Proteomes" id="UP000093000"/>
    </source>
</evidence>